<evidence type="ECO:0000256" key="1">
    <source>
        <dbReference type="ARBA" id="ARBA00023125"/>
    </source>
</evidence>
<feature type="non-terminal residue" evidence="3">
    <location>
        <position position="605"/>
    </location>
</feature>
<accession>A0ABD0QQR2</accession>
<protein>
    <submittedName>
        <fullName evidence="3">Uncharacterized protein</fullName>
    </submittedName>
</protein>
<name>A0ABD0QQR2_CIRMR</name>
<dbReference type="CDD" id="cd09275">
    <property type="entry name" value="RNase_HI_RT_DIRS1"/>
    <property type="match status" value="1"/>
</dbReference>
<dbReference type="EMBL" id="JAMKFB020000007">
    <property type="protein sequence ID" value="KAL0188187.1"/>
    <property type="molecule type" value="Genomic_DNA"/>
</dbReference>
<keyword evidence="1" id="KW-0238">DNA-binding</keyword>
<evidence type="ECO:0000313" key="3">
    <source>
        <dbReference type="EMBL" id="KAL0188187.1"/>
    </source>
</evidence>
<organism evidence="3 4">
    <name type="scientific">Cirrhinus mrigala</name>
    <name type="common">Mrigala</name>
    <dbReference type="NCBI Taxonomy" id="683832"/>
    <lineage>
        <taxon>Eukaryota</taxon>
        <taxon>Metazoa</taxon>
        <taxon>Chordata</taxon>
        <taxon>Craniata</taxon>
        <taxon>Vertebrata</taxon>
        <taxon>Euteleostomi</taxon>
        <taxon>Actinopterygii</taxon>
        <taxon>Neopterygii</taxon>
        <taxon>Teleostei</taxon>
        <taxon>Ostariophysi</taxon>
        <taxon>Cypriniformes</taxon>
        <taxon>Cyprinidae</taxon>
        <taxon>Labeoninae</taxon>
        <taxon>Labeonini</taxon>
        <taxon>Cirrhinus</taxon>
    </lineage>
</organism>
<dbReference type="InterPro" id="IPR010998">
    <property type="entry name" value="Integrase_recombinase_N"/>
</dbReference>
<evidence type="ECO:0000313" key="4">
    <source>
        <dbReference type="Proteomes" id="UP001529510"/>
    </source>
</evidence>
<dbReference type="InterPro" id="IPR052055">
    <property type="entry name" value="Hepadnavirus_pol/RT"/>
</dbReference>
<dbReference type="Gene3D" id="1.10.150.130">
    <property type="match status" value="1"/>
</dbReference>
<dbReference type="PANTHER" id="PTHR33050">
    <property type="entry name" value="REVERSE TRANSCRIPTASE DOMAIN-CONTAINING PROTEIN"/>
    <property type="match status" value="1"/>
</dbReference>
<dbReference type="AlphaFoldDB" id="A0ABD0QQR2"/>
<proteinExistence type="predicted"/>
<gene>
    <name evidence="3" type="ORF">M9458_015286</name>
</gene>
<feature type="region of interest" description="Disordered" evidence="2">
    <location>
        <begin position="503"/>
        <end position="537"/>
    </location>
</feature>
<dbReference type="SUPFAM" id="SSF47823">
    <property type="entry name" value="lambda integrase-like, N-terminal domain"/>
    <property type="match status" value="1"/>
</dbReference>
<reference evidence="3 4" key="1">
    <citation type="submission" date="2024-05" db="EMBL/GenBank/DDBJ databases">
        <title>Genome sequencing and assembly of Indian major carp, Cirrhinus mrigala (Hamilton, 1822).</title>
        <authorList>
            <person name="Mohindra V."/>
            <person name="Chowdhury L.M."/>
            <person name="Lal K."/>
            <person name="Jena J.K."/>
        </authorList>
    </citation>
    <scope>NUCLEOTIDE SEQUENCE [LARGE SCALE GENOMIC DNA]</scope>
    <source>
        <strain evidence="3">CM1030</strain>
        <tissue evidence="3">Blood</tissue>
    </source>
</reference>
<dbReference type="GO" id="GO:0003677">
    <property type="term" value="F:DNA binding"/>
    <property type="evidence" value="ECO:0007669"/>
    <property type="project" value="UniProtKB-KW"/>
</dbReference>
<feature type="non-terminal residue" evidence="3">
    <location>
        <position position="1"/>
    </location>
</feature>
<evidence type="ECO:0000256" key="2">
    <source>
        <dbReference type="SAM" id="MobiDB-lite"/>
    </source>
</evidence>
<sequence length="605" mass="66057">ISASELSPTEFTMKRKTRSSPGSIVCVGFPTPAFVHSSEELLQPFPVHVRAPHSSLPSMGGQPGGTVRLRCISACKLSPALAATAYGAAGQAVSALHAMAILQVYQAKALKQLHEGSSDSEVMQELRSATDLALRATKVMSTMVVQECHLWLNLVQMSDVDKVRFLDAPVSQVGLFGDTFSAVQKQTEAIKHILPRRDKASGARPLSARRQGRPPVASTPALPPAPSQGTTPQQGRRASRRNMAQPAAQASAKVSVFTKLAEGALAPLWSQGIRVLSYLDDWLIIAHSRDLLCQHVQSMPNCLELFRRKTAAPGAYGSRSRCNATRLAPYETASALATRPDPEMGTDNTATVAYINHRGGLCSCRMSQLACHLLLWSQKRLKSLRTVHIPGELNRAADALSRQFTHPGEWRLHRQVVQLIWSHFGEAQVDLFASPESSHCQLFYSLTEAPLSRDELAHSWPRGHLKYAFPPVSLLAQTLCKIREDEALLAHPNLVCRPHSCNSPSLEDSPEEGPSFSGDWHDLAPASRPVEPPRVAPGRDAADLAGLPQAVVDTITQARAPSTRQAYALKWGLFVDWCSSRREDPQRCSIGVVLAFLQEGLERRL</sequence>
<feature type="compositionally biased region" description="Polar residues" evidence="2">
    <location>
        <begin position="227"/>
        <end position="236"/>
    </location>
</feature>
<dbReference type="PANTHER" id="PTHR33050:SF7">
    <property type="entry name" value="RIBONUCLEASE H"/>
    <property type="match status" value="1"/>
</dbReference>
<dbReference type="Proteomes" id="UP001529510">
    <property type="component" value="Unassembled WGS sequence"/>
</dbReference>
<comment type="caution">
    <text evidence="3">The sequence shown here is derived from an EMBL/GenBank/DDBJ whole genome shotgun (WGS) entry which is preliminary data.</text>
</comment>
<feature type="region of interest" description="Disordered" evidence="2">
    <location>
        <begin position="195"/>
        <end position="247"/>
    </location>
</feature>
<keyword evidence="4" id="KW-1185">Reference proteome</keyword>